<organism evidence="5 6">
    <name type="scientific">Sporolactobacillus shoreae</name>
    <dbReference type="NCBI Taxonomy" id="1465501"/>
    <lineage>
        <taxon>Bacteria</taxon>
        <taxon>Bacillati</taxon>
        <taxon>Bacillota</taxon>
        <taxon>Bacilli</taxon>
        <taxon>Bacillales</taxon>
        <taxon>Sporolactobacillaceae</taxon>
        <taxon>Sporolactobacillus</taxon>
    </lineage>
</organism>
<keyword evidence="3" id="KW-0804">Transcription</keyword>
<evidence type="ECO:0000313" key="6">
    <source>
        <dbReference type="Proteomes" id="UP000298347"/>
    </source>
</evidence>
<dbReference type="CDD" id="cd00090">
    <property type="entry name" value="HTH_ARSR"/>
    <property type="match status" value="1"/>
</dbReference>
<dbReference type="PANTHER" id="PTHR33154">
    <property type="entry name" value="TRANSCRIPTIONAL REGULATOR, ARSR FAMILY"/>
    <property type="match status" value="1"/>
</dbReference>
<evidence type="ECO:0000256" key="3">
    <source>
        <dbReference type="ARBA" id="ARBA00023163"/>
    </source>
</evidence>
<dbReference type="InterPro" id="IPR036388">
    <property type="entry name" value="WH-like_DNA-bd_sf"/>
</dbReference>
<dbReference type="GO" id="GO:0003677">
    <property type="term" value="F:DNA binding"/>
    <property type="evidence" value="ECO:0007669"/>
    <property type="project" value="UniProtKB-KW"/>
</dbReference>
<evidence type="ECO:0000259" key="4">
    <source>
        <dbReference type="PROSITE" id="PS50987"/>
    </source>
</evidence>
<dbReference type="OrthoDB" id="1706794at2"/>
<comment type="caution">
    <text evidence="5">The sequence shown here is derived from an EMBL/GenBank/DDBJ whole genome shotgun (WGS) entry which is preliminary data.</text>
</comment>
<dbReference type="AlphaFoldDB" id="A0A4Z0GM56"/>
<dbReference type="RefSeq" id="WP_135349248.1">
    <property type="nucleotide sequence ID" value="NZ_SRJD01000016.1"/>
</dbReference>
<evidence type="ECO:0000256" key="1">
    <source>
        <dbReference type="ARBA" id="ARBA00023015"/>
    </source>
</evidence>
<feature type="domain" description="HTH arsR-type" evidence="4">
    <location>
        <begin position="256"/>
        <end position="350"/>
    </location>
</feature>
<accession>A0A4Z0GM56</accession>
<dbReference type="NCBIfam" id="NF033788">
    <property type="entry name" value="HTH_metalloreg"/>
    <property type="match status" value="1"/>
</dbReference>
<name>A0A4Z0GM56_9BACL</name>
<dbReference type="Pfam" id="PF01022">
    <property type="entry name" value="HTH_5"/>
    <property type="match status" value="1"/>
</dbReference>
<dbReference type="InterPro" id="IPR036390">
    <property type="entry name" value="WH_DNA-bd_sf"/>
</dbReference>
<dbReference type="PANTHER" id="PTHR33154:SF33">
    <property type="entry name" value="TRANSCRIPTIONAL REPRESSOR SDPR"/>
    <property type="match status" value="1"/>
</dbReference>
<keyword evidence="2" id="KW-0238">DNA-binding</keyword>
<dbReference type="InterPro" id="IPR051081">
    <property type="entry name" value="HTH_MetalResp_TranReg"/>
</dbReference>
<dbReference type="EMBL" id="SRJD01000016">
    <property type="protein sequence ID" value="TGA97157.1"/>
    <property type="molecule type" value="Genomic_DNA"/>
</dbReference>
<reference evidence="5 6" key="1">
    <citation type="journal article" date="2015" name="Int. J. Syst. Evol. Microbiol.">
        <title>Sporolactobacillus shoreae sp. nov. and Sporolactobacillus spathodeae sp. nov., two spore-forming lactic acid bacteria isolated from tree barks in Thailand.</title>
        <authorList>
            <person name="Thamacharoensuk T."/>
            <person name="Kitahara M."/>
            <person name="Ohkuma M."/>
            <person name="Thongchul N."/>
            <person name="Tanasupawat S."/>
        </authorList>
    </citation>
    <scope>NUCLEOTIDE SEQUENCE [LARGE SCALE GENOMIC DNA]</scope>
    <source>
        <strain evidence="5 6">BK92</strain>
    </source>
</reference>
<dbReference type="PROSITE" id="PS50987">
    <property type="entry name" value="HTH_ARSR_2"/>
    <property type="match status" value="1"/>
</dbReference>
<dbReference type="InterPro" id="IPR001845">
    <property type="entry name" value="HTH_ArsR_DNA-bd_dom"/>
</dbReference>
<keyword evidence="1" id="KW-0805">Transcription regulation</keyword>
<dbReference type="Proteomes" id="UP000298347">
    <property type="component" value="Unassembled WGS sequence"/>
</dbReference>
<dbReference type="PRINTS" id="PR00778">
    <property type="entry name" value="HTHARSR"/>
</dbReference>
<protein>
    <submittedName>
        <fullName evidence="5">ArsR family transcriptional regulator</fullName>
    </submittedName>
</protein>
<dbReference type="SMART" id="SM00418">
    <property type="entry name" value="HTH_ARSR"/>
    <property type="match status" value="1"/>
</dbReference>
<keyword evidence="6" id="KW-1185">Reference proteome</keyword>
<sequence>MANTMPEIHYLTSPVFELLAAMFRVTTHERIELDDSRNFKGKPFELKQWVEQKRAILPQNVKDELDVFFNYESYLGLTLIRFAWDEKNYHDIDSFLESLKQFPSQKLFSYFLHTGYGPEGTINPLNLESTTANIDSSNLPEQEKWKLLYLYVHKEETKERLVKLLHDFSQIIEDELSGFMEKQRITINRVKSFAEAYGEEKFLQLISKKYQMPVDQMDEVVLAPSVFYDDWSFTTSTENFCLFLFGIKQLPFEESGYSADRDKVDQAFRVLADEKRISIIRLLNQSPLYGYELGQRLHLSNSTISHHLSSLAHYGLVRPVRKENRIYYEVRDKQIKKLMSQMLQSLVKDQD</sequence>
<proteinExistence type="predicted"/>
<dbReference type="InterPro" id="IPR011991">
    <property type="entry name" value="ArsR-like_HTH"/>
</dbReference>
<dbReference type="SUPFAM" id="SSF46785">
    <property type="entry name" value="Winged helix' DNA-binding domain"/>
    <property type="match status" value="1"/>
</dbReference>
<dbReference type="Gene3D" id="1.10.10.10">
    <property type="entry name" value="Winged helix-like DNA-binding domain superfamily/Winged helix DNA-binding domain"/>
    <property type="match status" value="1"/>
</dbReference>
<gene>
    <name evidence="5" type="ORF">E4665_13100</name>
</gene>
<evidence type="ECO:0000256" key="2">
    <source>
        <dbReference type="ARBA" id="ARBA00023125"/>
    </source>
</evidence>
<dbReference type="GO" id="GO:0003700">
    <property type="term" value="F:DNA-binding transcription factor activity"/>
    <property type="evidence" value="ECO:0007669"/>
    <property type="project" value="InterPro"/>
</dbReference>
<evidence type="ECO:0000313" key="5">
    <source>
        <dbReference type="EMBL" id="TGA97157.1"/>
    </source>
</evidence>